<protein>
    <submittedName>
        <fullName evidence="2">Outer membrane protein assembly factor BamB</fullName>
    </submittedName>
</protein>
<dbReference type="EMBL" id="SMGR01000001">
    <property type="protein sequence ID" value="TCL09108.1"/>
    <property type="molecule type" value="Genomic_DNA"/>
</dbReference>
<dbReference type="AlphaFoldDB" id="A0A4R1NV25"/>
<evidence type="ECO:0000313" key="2">
    <source>
        <dbReference type="EMBL" id="TCL09108.1"/>
    </source>
</evidence>
<dbReference type="SUPFAM" id="SSF50998">
    <property type="entry name" value="Quinoprotein alcohol dehydrogenase-like"/>
    <property type="match status" value="1"/>
</dbReference>
<organism evidence="2 3">
    <name type="scientific">Shimia isoporae</name>
    <dbReference type="NCBI Taxonomy" id="647720"/>
    <lineage>
        <taxon>Bacteria</taxon>
        <taxon>Pseudomonadati</taxon>
        <taxon>Pseudomonadota</taxon>
        <taxon>Alphaproteobacteria</taxon>
        <taxon>Rhodobacterales</taxon>
        <taxon>Roseobacteraceae</taxon>
    </lineage>
</organism>
<dbReference type="Pfam" id="PF13360">
    <property type="entry name" value="PQQ_2"/>
    <property type="match status" value="2"/>
</dbReference>
<dbReference type="PANTHER" id="PTHR34512:SF30">
    <property type="entry name" value="OUTER MEMBRANE PROTEIN ASSEMBLY FACTOR BAMB"/>
    <property type="match status" value="1"/>
</dbReference>
<dbReference type="InterPro" id="IPR002372">
    <property type="entry name" value="PQQ_rpt_dom"/>
</dbReference>
<sequence length="432" mass="46199">MNSKTLILAAAGAALLMSCAKKEVILPGEREDLRQLAEQVENTAPAVSLSKQTRNSSWTHRIGTQKYRVSNAALSATPRLAWSTPIGKGESRRNRITADPVVAEGRIFTMDSEATLSATSTSGAALWSRDLTPVRDKAGNASTGGLAYGEGLLFATTGFGSIRAFDPKTGADVWEQKFQAVGSGTPTVFGGLVYVVSGDATGWAIDAKTGKVVWQALSLPDIQNVQSPSAPAVDDRLVYFPYGSGEVQANFRRGGISRWTAGISDTRPGRASNTVGDLSGDPVLVGSRLYVANHSGRMVALDTETGERIWTADEGSLSPVFPTGNSLFFVSDRNRLMRLDARDGTVIWSQELPYFTKDRPRRQATLHVHYGPIIAGGRLVVPSSDEKLRLFDPQSGNEVYVTEIPGGAATNPVVADGVLYIVSGKGQLHAFR</sequence>
<gene>
    <name evidence="2" type="ORF">BXY66_1151</name>
</gene>
<dbReference type="Proteomes" id="UP000295673">
    <property type="component" value="Unassembled WGS sequence"/>
</dbReference>
<feature type="domain" description="Pyrrolo-quinoline quinone repeat" evidence="1">
    <location>
        <begin position="372"/>
        <end position="431"/>
    </location>
</feature>
<dbReference type="SMART" id="SM00564">
    <property type="entry name" value="PQQ"/>
    <property type="match status" value="6"/>
</dbReference>
<proteinExistence type="predicted"/>
<dbReference type="InterPro" id="IPR011047">
    <property type="entry name" value="Quinoprotein_ADH-like_sf"/>
</dbReference>
<accession>A0A4R1NV25</accession>
<dbReference type="PANTHER" id="PTHR34512">
    <property type="entry name" value="CELL SURFACE PROTEIN"/>
    <property type="match status" value="1"/>
</dbReference>
<keyword evidence="3" id="KW-1185">Reference proteome</keyword>
<dbReference type="InterPro" id="IPR015943">
    <property type="entry name" value="WD40/YVTN_repeat-like_dom_sf"/>
</dbReference>
<reference evidence="2 3" key="1">
    <citation type="submission" date="2019-03" db="EMBL/GenBank/DDBJ databases">
        <title>Genomic Encyclopedia of Archaeal and Bacterial Type Strains, Phase II (KMG-II): from individual species to whole genera.</title>
        <authorList>
            <person name="Goeker M."/>
        </authorList>
    </citation>
    <scope>NUCLEOTIDE SEQUENCE [LARGE SCALE GENOMIC DNA]</scope>
    <source>
        <strain evidence="2 3">DSM 26433</strain>
    </source>
</reference>
<dbReference type="PROSITE" id="PS51257">
    <property type="entry name" value="PROKAR_LIPOPROTEIN"/>
    <property type="match status" value="1"/>
</dbReference>
<feature type="domain" description="Pyrrolo-quinoline quinone repeat" evidence="1">
    <location>
        <begin position="114"/>
        <end position="350"/>
    </location>
</feature>
<dbReference type="InterPro" id="IPR018391">
    <property type="entry name" value="PQQ_b-propeller_rpt"/>
</dbReference>
<name>A0A4R1NV25_9RHOB</name>
<dbReference type="Gene3D" id="2.130.10.10">
    <property type="entry name" value="YVTN repeat-like/Quinoprotein amine dehydrogenase"/>
    <property type="match status" value="1"/>
</dbReference>
<dbReference type="RefSeq" id="WP_243694304.1">
    <property type="nucleotide sequence ID" value="NZ_SMGR01000001.1"/>
</dbReference>
<evidence type="ECO:0000259" key="1">
    <source>
        <dbReference type="Pfam" id="PF13360"/>
    </source>
</evidence>
<evidence type="ECO:0000313" key="3">
    <source>
        <dbReference type="Proteomes" id="UP000295673"/>
    </source>
</evidence>
<comment type="caution">
    <text evidence="2">The sequence shown here is derived from an EMBL/GenBank/DDBJ whole genome shotgun (WGS) entry which is preliminary data.</text>
</comment>